<evidence type="ECO:0000259" key="1">
    <source>
        <dbReference type="PROSITE" id="PS50943"/>
    </source>
</evidence>
<protein>
    <submittedName>
        <fullName evidence="2">Helix-turn-helix domain-containing protein</fullName>
    </submittedName>
</protein>
<dbReference type="PANTHER" id="PTHR37038">
    <property type="entry name" value="TRANSCRIPTIONAL REGULATOR-RELATED"/>
    <property type="match status" value="1"/>
</dbReference>
<reference evidence="3" key="1">
    <citation type="journal article" date="2019" name="Int. J. Syst. Evol. Microbiol.">
        <title>The Global Catalogue of Microorganisms (GCM) 10K type strain sequencing project: providing services to taxonomists for standard genome sequencing and annotation.</title>
        <authorList>
            <consortium name="The Broad Institute Genomics Platform"/>
            <consortium name="The Broad Institute Genome Sequencing Center for Infectious Disease"/>
            <person name="Wu L."/>
            <person name="Ma J."/>
        </authorList>
    </citation>
    <scope>NUCLEOTIDE SEQUENCE [LARGE SCALE GENOMIC DNA]</scope>
    <source>
        <strain evidence="3">CCUG 71848</strain>
    </source>
</reference>
<comment type="caution">
    <text evidence="2">The sequence shown here is derived from an EMBL/GenBank/DDBJ whole genome shotgun (WGS) entry which is preliminary data.</text>
</comment>
<gene>
    <name evidence="2" type="ORF">ACFQ22_06325</name>
</gene>
<accession>A0ABW3PI44</accession>
<dbReference type="Gene3D" id="1.10.260.40">
    <property type="entry name" value="lambda repressor-like DNA-binding domains"/>
    <property type="match status" value="1"/>
</dbReference>
<evidence type="ECO:0000313" key="2">
    <source>
        <dbReference type="EMBL" id="MFD1124964.1"/>
    </source>
</evidence>
<dbReference type="InterPro" id="IPR053163">
    <property type="entry name" value="HTH-type_regulator_Rgg"/>
</dbReference>
<name>A0ABW3PI44_9LACO</name>
<dbReference type="NCBIfam" id="TIGR01716">
    <property type="entry name" value="RGG_Cterm"/>
    <property type="match status" value="1"/>
</dbReference>
<proteinExistence type="predicted"/>
<dbReference type="Proteomes" id="UP001597156">
    <property type="component" value="Unassembled WGS sequence"/>
</dbReference>
<feature type="domain" description="HTH cro/C1-type" evidence="1">
    <location>
        <begin position="8"/>
        <end position="61"/>
    </location>
</feature>
<dbReference type="EMBL" id="JBHTLH010000018">
    <property type="protein sequence ID" value="MFD1124964.1"/>
    <property type="molecule type" value="Genomic_DNA"/>
</dbReference>
<dbReference type="InterPro" id="IPR010057">
    <property type="entry name" value="Transcription_activator_Rgg_C"/>
</dbReference>
<dbReference type="SUPFAM" id="SSF47413">
    <property type="entry name" value="lambda repressor-like DNA-binding domains"/>
    <property type="match status" value="1"/>
</dbReference>
<sequence>MNLLPERLKQARLDLGLTQREMAGEVMSTSFYSKVENGISDINTIDLLKILVAHHLNPAHFIQQVTEGLTQENTQEPKAVASAIYLAFYQHDLKRLRSIRSQLSTLKQTQQITELGRLAELVAATITGSVDKLPEADKQQIRRSLFKNQNWTVDSLAIFADSMTIYQFDELAFLINAILKQAVKDQSALLNRPHDLAIISTIMINFADSCFKEEDASLAERPLIWVAKLPAIPELIFYKLLGQYYQLKLNIHAEMIHASVDEIKRLLRSVGMGKVVASLP</sequence>
<dbReference type="PROSITE" id="PS50943">
    <property type="entry name" value="HTH_CROC1"/>
    <property type="match status" value="1"/>
</dbReference>
<dbReference type="Pfam" id="PF01381">
    <property type="entry name" value="HTH_3"/>
    <property type="match status" value="1"/>
</dbReference>
<dbReference type="CDD" id="cd00093">
    <property type="entry name" value="HTH_XRE"/>
    <property type="match status" value="1"/>
</dbReference>
<keyword evidence="3" id="KW-1185">Reference proteome</keyword>
<dbReference type="RefSeq" id="WP_162919710.1">
    <property type="nucleotide sequence ID" value="NZ_JBHTLH010000018.1"/>
</dbReference>
<dbReference type="InterPro" id="IPR001387">
    <property type="entry name" value="Cro/C1-type_HTH"/>
</dbReference>
<dbReference type="SMART" id="SM00530">
    <property type="entry name" value="HTH_XRE"/>
    <property type="match status" value="1"/>
</dbReference>
<evidence type="ECO:0000313" key="3">
    <source>
        <dbReference type="Proteomes" id="UP001597156"/>
    </source>
</evidence>
<dbReference type="InterPro" id="IPR010982">
    <property type="entry name" value="Lambda_DNA-bd_dom_sf"/>
</dbReference>
<organism evidence="2 3">
    <name type="scientific">Lentilactobacillus raoultii</name>
    <dbReference type="NCBI Taxonomy" id="1987503"/>
    <lineage>
        <taxon>Bacteria</taxon>
        <taxon>Bacillati</taxon>
        <taxon>Bacillota</taxon>
        <taxon>Bacilli</taxon>
        <taxon>Lactobacillales</taxon>
        <taxon>Lactobacillaceae</taxon>
        <taxon>Lentilactobacillus</taxon>
    </lineage>
</organism>
<dbReference type="Pfam" id="PF21259">
    <property type="entry name" value="Rgg_C"/>
    <property type="match status" value="1"/>
</dbReference>